<dbReference type="Pfam" id="PF02596">
    <property type="entry name" value="DUF169"/>
    <property type="match status" value="1"/>
</dbReference>
<dbReference type="InterPro" id="IPR003748">
    <property type="entry name" value="DUF169"/>
</dbReference>
<gene>
    <name evidence="1" type="ORF">N47_G37700</name>
</gene>
<name>E1YD02_9BACT</name>
<reference evidence="1" key="1">
    <citation type="journal article" date="2011" name="Environ. Microbiol.">
        <title>Genomic insights into the metabolic potential of the polycyclic aromatic hydrocarbon degrading sulfate-reducing Deltaproteobacterium N47.</title>
        <authorList>
            <person name="Bergmann F."/>
            <person name="Selesi D."/>
            <person name="Weinmaier T."/>
            <person name="Tischler P."/>
            <person name="Rattei T."/>
            <person name="Meckenstock R.U."/>
        </authorList>
    </citation>
    <scope>NUCLEOTIDE SEQUENCE</scope>
</reference>
<dbReference type="AlphaFoldDB" id="E1YD02"/>
<dbReference type="EMBL" id="FR695868">
    <property type="protein sequence ID" value="CBX28446.1"/>
    <property type="molecule type" value="Genomic_DNA"/>
</dbReference>
<accession>E1YD02</accession>
<proteinExistence type="predicted"/>
<dbReference type="PANTHER" id="PTHR37954">
    <property type="entry name" value="BLL4979 PROTEIN"/>
    <property type="match status" value="1"/>
</dbReference>
<evidence type="ECO:0000313" key="1">
    <source>
        <dbReference type="EMBL" id="CBX28446.1"/>
    </source>
</evidence>
<organism evidence="1">
    <name type="scientific">uncultured Desulfobacterium sp</name>
    <dbReference type="NCBI Taxonomy" id="201089"/>
    <lineage>
        <taxon>Bacteria</taxon>
        <taxon>Pseudomonadati</taxon>
        <taxon>Thermodesulfobacteriota</taxon>
        <taxon>Desulfobacteria</taxon>
        <taxon>Desulfobacterales</taxon>
        <taxon>Desulfobacteriaceae</taxon>
        <taxon>Desulfobacterium</taxon>
        <taxon>environmental samples</taxon>
    </lineage>
</organism>
<sequence length="289" mass="32072">MNIFNDLMIRLVKAFDVPDINIPVAGVRIFKKHENIPEEIMKYQPDGIAITSCHSIRTTMMGDAVYLTVQSIGCIAAAISLGLVDKYQSSPLKGQREYIEIMKRSSGKGDSFIPPSPLEFADGTVYAFKDSKKDHFALFGKDDSGRYVTKSIARKALSDMLSLQPPTTQGVFYFSPDFEEIEIIPDVVILSLRPVELCRLIQGYQYLTGNRVKANVGGLRAGCSDLIVRPYLLKEINFSPYCLGARLIAKFEGDRLGMGFPFSLLEIIVKGTEASKTGFPFPEYPDACL</sequence>
<protein>
    <submittedName>
        <fullName evidence="1">Uncharacterized protein</fullName>
    </submittedName>
</protein>
<dbReference type="PANTHER" id="PTHR37954:SF3">
    <property type="entry name" value="DUF169 DOMAIN-CONTAINING PROTEIN"/>
    <property type="match status" value="1"/>
</dbReference>